<evidence type="ECO:0000313" key="4">
    <source>
        <dbReference type="Proteomes" id="UP000532162"/>
    </source>
</evidence>
<accession>A0A7Z0REN7</accession>
<gene>
    <name evidence="3" type="ORF">HX900_03600</name>
</gene>
<reference evidence="3 4" key="1">
    <citation type="submission" date="2020-07" db="EMBL/GenBank/DDBJ databases">
        <authorList>
            <person name="Sun Q."/>
        </authorList>
    </citation>
    <scope>NUCLEOTIDE SEQUENCE [LARGE SCALE GENOMIC DNA]</scope>
    <source>
        <strain evidence="3 4">WYCCWR 11290</strain>
    </source>
</reference>
<comment type="caution">
    <text evidence="3">The sequence shown here is derived from an EMBL/GenBank/DDBJ whole genome shotgun (WGS) entry which is preliminary data.</text>
</comment>
<protein>
    <submittedName>
        <fullName evidence="3">DUF4132 domain-containing protein</fullName>
    </submittedName>
</protein>
<dbReference type="InterPro" id="IPR025406">
    <property type="entry name" value="DUF4132"/>
</dbReference>
<organism evidence="3 4">
    <name type="scientific">Rhizobium changzhiense</name>
    <dbReference type="NCBI Taxonomy" id="2692317"/>
    <lineage>
        <taxon>Bacteria</taxon>
        <taxon>Pseudomonadati</taxon>
        <taxon>Pseudomonadota</taxon>
        <taxon>Alphaproteobacteria</taxon>
        <taxon>Hyphomicrobiales</taxon>
        <taxon>Rhizobiaceae</taxon>
        <taxon>Rhizobium/Agrobacterium group</taxon>
        <taxon>Rhizobium</taxon>
    </lineage>
</organism>
<dbReference type="SUPFAM" id="SSF48371">
    <property type="entry name" value="ARM repeat"/>
    <property type="match status" value="1"/>
</dbReference>
<feature type="domain" description="DUF4132" evidence="2">
    <location>
        <begin position="1003"/>
        <end position="1186"/>
    </location>
</feature>
<dbReference type="RefSeq" id="WP_180693584.1">
    <property type="nucleotide sequence ID" value="NZ_JACCPJ010000001.1"/>
</dbReference>
<dbReference type="Pfam" id="PF13569">
    <property type="entry name" value="DUF4132"/>
    <property type="match status" value="1"/>
</dbReference>
<feature type="region of interest" description="Disordered" evidence="1">
    <location>
        <begin position="1002"/>
        <end position="1021"/>
    </location>
</feature>
<dbReference type="InterPro" id="IPR016024">
    <property type="entry name" value="ARM-type_fold"/>
</dbReference>
<dbReference type="Proteomes" id="UP000532162">
    <property type="component" value="Unassembled WGS sequence"/>
</dbReference>
<evidence type="ECO:0000259" key="2">
    <source>
        <dbReference type="Pfam" id="PF13569"/>
    </source>
</evidence>
<name>A0A7Z0REN7_9HYPH</name>
<proteinExistence type="predicted"/>
<evidence type="ECO:0000313" key="3">
    <source>
        <dbReference type="EMBL" id="NZD60200.1"/>
    </source>
</evidence>
<sequence length="1287" mass="142115">MFVEGLKKLFRGRSETDDIPAGSALTARDREAITADLASFDAVEKGLGKALARYVLTGADEASVLHVSNLLKTTQGDIRTRLHNVFIAVADDWNNKVEREKRHKARERVLFELEGFDPAALYRYLHLHSQFNAQNRAWRFPGSDQSPPWLRTASLLFDTSAPEGRNPLGFLTAPRIFEMMKAAELAPSVAPLIDCTFSDKDVPYGYLTQRMLKLPGLADAMAAMPEEATKTIGTLAAGGREVMVSFLGQNGLIDRDRHFFDFAFQMASDGAKTVREAASNALKVADEAKVQAKAEEFLASRKANERLAGVNILAALLRERSLPILDRHADQEKSNTVLAAIATIRATYAAGSVAGAEAGEGEGDGEAGYLAFDGSFVAAPPPAAKEEPLPADLEEAFRKLLTEANAAARIDYDQTPPGKDWNQRPARPFSPPFDPAIAKHIVAAMRGERLSEAQRRDVWKAVDDKSTDNWMRQTRQVQGNGLKAIFSRADISLQALSRLLFQATDGRHWQHILRVSLGTTNYWMRGPDNEIIARIKAGADIRILAEIAAEMGAPNVGDMIDALADKAYVNISEMIDEPVPANVWPLLAENFAAIDAALAGDGLKERWTEDFIFSWLRMFPRLPRRYFPLVADRAVQGGVRQREFARYLLREVADLTPLITPMLTAGPETKRLAAARWLAERRDANAIAPLRAALAKEKSVTVKAAAMSALAACGDDTSDLFAEETLLAEAEKGLASTKVDYSPLFDAENLPVLHWADGREVSAKLVKWWFARSHKLKMAGGDPMIHMALERLDRRDAERLGAAVVSAFISYDTQRPTSEEANAYAAQNAKQRYDYTKKWRKDFTEELAFAELRREKLAIYLNSALDHRGLLALARFAPPAETTLLVKRYLREHGKRPNQCRALLDALMANPVPQVLQLVLIASQRHKQPGMRKYAGEVITAFAEARGWTPAELGDRTMPSAGIDEDGILELPIGERLFRARLVAERAKNGAQELKLVLENPDGKPIASLPTPTDPEEAEEAKEGKKLLSNAKKELKQTVELQSGRLYEAMCAARIWPREDFETFLLAHPIVGRLLRRLILAGHDDKGKIIGSFRALDDGSFTNAEDEPVKLDTFAGISIAHRVSLGEAGAKAWKTHLADYEVQPLFEQLDRPVLSEGEPNAKHIDDRKGWMIDNLTLRSAAEALGYVRGPVEDGAGFYTYEKAFGDCGFAAVIEFTGSYIGENERVPKALTEMRFAKILPGGRVIYGGETTLSKVPPVLLSETWNDLHAIADKGTGFDSEWQKKGGW</sequence>
<evidence type="ECO:0000256" key="1">
    <source>
        <dbReference type="SAM" id="MobiDB-lite"/>
    </source>
</evidence>
<dbReference type="EMBL" id="JACCPJ010000001">
    <property type="protein sequence ID" value="NZD60200.1"/>
    <property type="molecule type" value="Genomic_DNA"/>
</dbReference>